<evidence type="ECO:0000313" key="3">
    <source>
        <dbReference type="Proteomes" id="UP000008560"/>
    </source>
</evidence>
<keyword evidence="1 2" id="KW-0812">Transmembrane</keyword>
<gene>
    <name evidence="2" type="ordered locus">BF638R_1397</name>
</gene>
<dbReference type="Proteomes" id="UP000008560">
    <property type="component" value="Chromosome"/>
</dbReference>
<evidence type="ECO:0000256" key="1">
    <source>
        <dbReference type="SAM" id="Phobius"/>
    </source>
</evidence>
<dbReference type="HOGENOM" id="CLU_1575359_0_0_10"/>
<feature type="transmembrane region" description="Helical" evidence="1">
    <location>
        <begin position="142"/>
        <end position="167"/>
    </location>
</feature>
<organism evidence="2 3">
    <name type="scientific">Bacteroides fragilis (strain 638R)</name>
    <dbReference type="NCBI Taxonomy" id="862962"/>
    <lineage>
        <taxon>Bacteria</taxon>
        <taxon>Pseudomonadati</taxon>
        <taxon>Bacteroidota</taxon>
        <taxon>Bacteroidia</taxon>
        <taxon>Bacteroidales</taxon>
        <taxon>Bacteroidaceae</taxon>
        <taxon>Bacteroides</taxon>
    </lineage>
</organism>
<keyword evidence="1" id="KW-1133">Transmembrane helix</keyword>
<keyword evidence="1" id="KW-0472">Membrane</keyword>
<sequence>MSIFVNRLNSKINSMAKELNFTLEGVQGDLKLKYGPFNQRLYQDGREIKKQGRFNPKYYVINTNGEKEEIKVVYGFDFVHVAVFRGQKIDLEERLSIREYIVGGLPVLLVFLGGLIGALFGIMGATFNYNHMRQEKSFIKQLLVSLGVSILCYVAYFIFAIGVQLIVAR</sequence>
<dbReference type="AlphaFoldDB" id="E1WSK2"/>
<dbReference type="KEGG" id="bfg:BF638R_1397"/>
<dbReference type="PATRIC" id="fig|862962.3.peg.1410"/>
<feature type="transmembrane region" description="Helical" evidence="1">
    <location>
        <begin position="100"/>
        <end position="122"/>
    </location>
</feature>
<protein>
    <submittedName>
        <fullName evidence="2">Putative transmembrane protein</fullName>
    </submittedName>
</protein>
<evidence type="ECO:0000313" key="2">
    <source>
        <dbReference type="EMBL" id="CBW21936.1"/>
    </source>
</evidence>
<reference evidence="2 3" key="1">
    <citation type="journal article" date="2010" name="Microbiology">
        <title>Twenty-eight divergent polysaccharide loci specifying within- and amongst-strain capsule diversity in three strains of Bacteroides fragilis.</title>
        <authorList>
            <person name="Patrick S."/>
            <person name="Blakely G.W."/>
            <person name="Houston S."/>
            <person name="Moore J."/>
            <person name="Abratt V.R."/>
            <person name="Bertalan M."/>
            <person name="Cerdeno-Tarraga A.M."/>
            <person name="Quail M.A."/>
            <person name="Corton N."/>
            <person name="Corton C."/>
            <person name="Bignell A."/>
            <person name="Barron A."/>
            <person name="Clark L."/>
            <person name="Bentley S.D."/>
            <person name="Parkhill J."/>
        </authorList>
    </citation>
    <scope>NUCLEOTIDE SEQUENCE [LARGE SCALE GENOMIC DNA]</scope>
    <source>
        <strain evidence="2 3">638R</strain>
    </source>
</reference>
<dbReference type="EMBL" id="FQ312004">
    <property type="protein sequence ID" value="CBW21936.1"/>
    <property type="molecule type" value="Genomic_DNA"/>
</dbReference>
<name>E1WSK2_BACF6</name>
<accession>E1WSK2</accession>
<proteinExistence type="predicted"/>